<dbReference type="Gene3D" id="3.30.70.120">
    <property type="match status" value="1"/>
</dbReference>
<dbReference type="PROSITE" id="PS51343">
    <property type="entry name" value="PII_GLNB_DOM"/>
    <property type="match status" value="1"/>
</dbReference>
<dbReference type="EMBL" id="JACIGI010000036">
    <property type="protein sequence ID" value="MBB4287419.1"/>
    <property type="molecule type" value="Genomic_DNA"/>
</dbReference>
<accession>A0A7W6S227</accession>
<dbReference type="RefSeq" id="WP_184437141.1">
    <property type="nucleotide sequence ID" value="NZ_JACIGI010000036.1"/>
</dbReference>
<evidence type="ECO:0000256" key="1">
    <source>
        <dbReference type="ARBA" id="ARBA00015681"/>
    </source>
</evidence>
<evidence type="ECO:0000313" key="3">
    <source>
        <dbReference type="Proteomes" id="UP000555728"/>
    </source>
</evidence>
<comment type="caution">
    <text evidence="2">The sequence shown here is derived from an EMBL/GenBank/DDBJ whole genome shotgun (WGS) entry which is preliminary data.</text>
</comment>
<dbReference type="Pfam" id="PF00543">
    <property type="entry name" value="P-II"/>
    <property type="match status" value="1"/>
</dbReference>
<protein>
    <recommendedName>
        <fullName evidence="1">Nitrogen regulatory protein P-II</fullName>
    </recommendedName>
</protein>
<evidence type="ECO:0000313" key="2">
    <source>
        <dbReference type="EMBL" id="MBB4287419.1"/>
    </source>
</evidence>
<dbReference type="SUPFAM" id="SSF54913">
    <property type="entry name" value="GlnB-like"/>
    <property type="match status" value="1"/>
</dbReference>
<keyword evidence="3" id="KW-1185">Reference proteome</keyword>
<dbReference type="InterPro" id="IPR015867">
    <property type="entry name" value="N-reg_PII/ATP_PRibTrfase_C"/>
</dbReference>
<gene>
    <name evidence="2" type="ORF">GGD88_003167</name>
</gene>
<dbReference type="AlphaFoldDB" id="A0A7W6S227"/>
<dbReference type="Proteomes" id="UP000555728">
    <property type="component" value="Unassembled WGS sequence"/>
</dbReference>
<dbReference type="GO" id="GO:0006808">
    <property type="term" value="P:regulation of nitrogen utilization"/>
    <property type="evidence" value="ECO:0007669"/>
    <property type="project" value="InterPro"/>
</dbReference>
<reference evidence="2 3" key="1">
    <citation type="submission" date="2020-08" db="EMBL/GenBank/DDBJ databases">
        <title>Genome sequencing of Purple Non-Sulfur Bacteria from various extreme environments.</title>
        <authorList>
            <person name="Mayer M."/>
        </authorList>
    </citation>
    <scope>NUCLEOTIDE SEQUENCE [LARGE SCALE GENOMIC DNA]</scope>
    <source>
        <strain evidence="2 3">JA135</strain>
    </source>
</reference>
<dbReference type="InterPro" id="IPR002187">
    <property type="entry name" value="N-reg_PII"/>
</dbReference>
<dbReference type="SMART" id="SM00938">
    <property type="entry name" value="P-II"/>
    <property type="match status" value="1"/>
</dbReference>
<organism evidence="2 3">
    <name type="scientific">Roseospira goensis</name>
    <dbReference type="NCBI Taxonomy" id="391922"/>
    <lineage>
        <taxon>Bacteria</taxon>
        <taxon>Pseudomonadati</taxon>
        <taxon>Pseudomonadota</taxon>
        <taxon>Alphaproteobacteria</taxon>
        <taxon>Rhodospirillales</taxon>
        <taxon>Rhodospirillaceae</taxon>
        <taxon>Roseospira</taxon>
    </lineage>
</organism>
<sequence length="116" mass="12256">MKFKLIIASVADDITDTVVEAARTEGATGCTVITSARGEGLRKAKTFLGLDLTGARDIVLIIVEQHLARRILETIGRAGSFDAHPGAGVAIVVDVEDAIGLGSQMHTIQTEIEDEI</sequence>
<dbReference type="InterPro" id="IPR011322">
    <property type="entry name" value="N-reg_PII-like_a/b"/>
</dbReference>
<proteinExistence type="predicted"/>
<name>A0A7W6S227_9PROT</name>
<dbReference type="GO" id="GO:0030234">
    <property type="term" value="F:enzyme regulator activity"/>
    <property type="evidence" value="ECO:0007669"/>
    <property type="project" value="InterPro"/>
</dbReference>